<evidence type="ECO:0000313" key="2">
    <source>
        <dbReference type="EMBL" id="POB05222.1"/>
    </source>
</evidence>
<comment type="caution">
    <text evidence="2">The sequence shown here is derived from an EMBL/GenBank/DDBJ whole genome shotgun (WGS) entry which is preliminary data.</text>
</comment>
<dbReference type="Pfam" id="PF02470">
    <property type="entry name" value="MlaD"/>
    <property type="match status" value="1"/>
</dbReference>
<evidence type="ECO:0000259" key="1">
    <source>
        <dbReference type="Pfam" id="PF02470"/>
    </source>
</evidence>
<dbReference type="Proteomes" id="UP000243451">
    <property type="component" value="Unassembled WGS sequence"/>
</dbReference>
<feature type="domain" description="Mce/MlaD" evidence="1">
    <location>
        <begin position="39"/>
        <end position="114"/>
    </location>
</feature>
<name>A0A2P4EYC3_9GAMM</name>
<reference evidence="2 3" key="1">
    <citation type="submission" date="2018-01" db="EMBL/GenBank/DDBJ databases">
        <title>Draft genome of the type strain Pseudomonas oceani DSM 100277 isolated from the deep water in Okinawa trough, northwestern Pacific Ocean.</title>
        <authorList>
            <person name="Gomila M."/>
            <person name="Mulet M."/>
            <person name="Garcia-Valdes E."/>
            <person name="Lalucat J."/>
        </authorList>
    </citation>
    <scope>NUCLEOTIDE SEQUENCE [LARGE SCALE GENOMIC DNA]</scope>
    <source>
        <strain evidence="2 3">DSM 100277</strain>
    </source>
</reference>
<keyword evidence="3" id="KW-1185">Reference proteome</keyword>
<dbReference type="RefSeq" id="WP_104737457.1">
    <property type="nucleotide sequence ID" value="NZ_BMHR01000001.1"/>
</dbReference>
<protein>
    <submittedName>
        <fullName evidence="2">MCE family protein</fullName>
    </submittedName>
</protein>
<accession>A0A2P4EYC3</accession>
<dbReference type="InterPro" id="IPR003399">
    <property type="entry name" value="Mce/MlaD"/>
</dbReference>
<dbReference type="EMBL" id="PPSK01000003">
    <property type="protein sequence ID" value="POB05222.1"/>
    <property type="molecule type" value="Genomic_DNA"/>
</dbReference>
<dbReference type="AlphaFoldDB" id="A0A2P4EYC3"/>
<dbReference type="PANTHER" id="PTHR36698">
    <property type="entry name" value="BLL5892 PROTEIN"/>
    <property type="match status" value="1"/>
</dbReference>
<organism evidence="2 3">
    <name type="scientific">Halopseudomonas oceani</name>
    <dbReference type="NCBI Taxonomy" id="1708783"/>
    <lineage>
        <taxon>Bacteria</taxon>
        <taxon>Pseudomonadati</taxon>
        <taxon>Pseudomonadota</taxon>
        <taxon>Gammaproteobacteria</taxon>
        <taxon>Pseudomonadales</taxon>
        <taxon>Pseudomonadaceae</taxon>
        <taxon>Halopseudomonas</taxon>
    </lineage>
</organism>
<proteinExistence type="predicted"/>
<gene>
    <name evidence="2" type="ORF">C1949_05500</name>
</gene>
<evidence type="ECO:0000313" key="3">
    <source>
        <dbReference type="Proteomes" id="UP000243451"/>
    </source>
</evidence>
<dbReference type="OrthoDB" id="9806984at2"/>
<sequence length="312" mass="33711">METRANHVLIGLFTVLSALAAIVFAIWLSSTSTANDQRYYTVVFKQSVTGLSRGSAVQFSGIRIGEITELGLDAEDPRIVRARIRIDSTVPITQATKARLSFTGITGTSVIELTHNDPDSPRLTAPKGEDPVIQAIPSPISALLANGEDLMTNINKLIVSARKVLSEENVNSFSMTLEGLNQATHSIADPDGNVQQLLAELRATSQAATETLERSNQMIARADQLMSNDGADTLHSARTAMASIARTSDQLEQVLSENRYALSSGAQGLGQLDPALNELRTTLADLRRLSRRLQDDPARFLLGGEAQQEFTP</sequence>
<dbReference type="PANTHER" id="PTHR36698:SF2">
    <property type="entry name" value="MCE_MLAD DOMAIN-CONTAINING PROTEIN"/>
    <property type="match status" value="1"/>
</dbReference>